<dbReference type="EMBL" id="QUNF01000014">
    <property type="protein sequence ID" value="REG84699.1"/>
    <property type="molecule type" value="Genomic_DNA"/>
</dbReference>
<dbReference type="InterPro" id="IPR050537">
    <property type="entry name" value="2-oxoacid_dehydrogenase"/>
</dbReference>
<dbReference type="InterPro" id="IPR004167">
    <property type="entry name" value="PSBD"/>
</dbReference>
<dbReference type="GO" id="GO:0045252">
    <property type="term" value="C:oxoglutarate dehydrogenase complex"/>
    <property type="evidence" value="ECO:0007669"/>
    <property type="project" value="UniProtKB-UniRule"/>
</dbReference>
<dbReference type="InterPro" id="IPR023213">
    <property type="entry name" value="CAT-like_dom_sf"/>
</dbReference>
<dbReference type="FunFam" id="3.30.559.10:FF:000007">
    <property type="entry name" value="Dihydrolipoamide acetyltransferase component of pyruvate dehydrogenase complex"/>
    <property type="match status" value="1"/>
</dbReference>
<dbReference type="NCBIfam" id="NF004309">
    <property type="entry name" value="PRK05704.1"/>
    <property type="match status" value="1"/>
</dbReference>
<dbReference type="InterPro" id="IPR001078">
    <property type="entry name" value="2-oxoacid_DH_actylTfrase"/>
</dbReference>
<evidence type="ECO:0000256" key="7">
    <source>
        <dbReference type="ARBA" id="ARBA00022532"/>
    </source>
</evidence>
<proteinExistence type="inferred from homology"/>
<dbReference type="Pfam" id="PF00198">
    <property type="entry name" value="2-oxoacid_dh"/>
    <property type="match status" value="1"/>
</dbReference>
<feature type="domain" description="Lipoyl-binding" evidence="14">
    <location>
        <begin position="114"/>
        <end position="188"/>
    </location>
</feature>
<dbReference type="Gene3D" id="2.40.50.100">
    <property type="match status" value="2"/>
</dbReference>
<keyword evidence="17" id="KW-1185">Reference proteome</keyword>
<evidence type="ECO:0000256" key="11">
    <source>
        <dbReference type="ARBA" id="ARBA00052761"/>
    </source>
</evidence>
<evidence type="ECO:0000256" key="2">
    <source>
        <dbReference type="ARBA" id="ARBA00004052"/>
    </source>
</evidence>
<dbReference type="PANTHER" id="PTHR43416:SF5">
    <property type="entry name" value="DIHYDROLIPOYLLYSINE-RESIDUE SUCCINYLTRANSFERASE COMPONENT OF 2-OXOGLUTARATE DEHYDROGENASE COMPLEX, MITOCHONDRIAL"/>
    <property type="match status" value="1"/>
</dbReference>
<dbReference type="SUPFAM" id="SSF52777">
    <property type="entry name" value="CoA-dependent acyltransferases"/>
    <property type="match status" value="1"/>
</dbReference>
<evidence type="ECO:0000256" key="4">
    <source>
        <dbReference type="ARBA" id="ARBA00007317"/>
    </source>
</evidence>
<evidence type="ECO:0000256" key="9">
    <source>
        <dbReference type="ARBA" id="ARBA00022823"/>
    </source>
</evidence>
<comment type="similarity">
    <text evidence="4 12">Belongs to the 2-oxoacid dehydrogenase family.</text>
</comment>
<evidence type="ECO:0000259" key="15">
    <source>
        <dbReference type="PROSITE" id="PS51826"/>
    </source>
</evidence>
<dbReference type="UniPathway" id="UPA00868">
    <property type="reaction ID" value="UER00840"/>
</dbReference>
<dbReference type="InterPro" id="IPR006255">
    <property type="entry name" value="SucB"/>
</dbReference>
<comment type="function">
    <text evidence="2 12">E2 component of the 2-oxoglutarate dehydrogenase (OGDH) complex which catalyzes the second step in the conversion of 2-oxoglutarate to succinyl-CoA and CO(2).</text>
</comment>
<evidence type="ECO:0000256" key="10">
    <source>
        <dbReference type="ARBA" id="ARBA00023315"/>
    </source>
</evidence>
<keyword evidence="7 12" id="KW-0816">Tricarboxylic acid cycle</keyword>
<feature type="region of interest" description="Disordered" evidence="13">
    <location>
        <begin position="78"/>
        <end position="113"/>
    </location>
</feature>
<comment type="catalytic activity">
    <reaction evidence="11 12">
        <text>N(6)-[(R)-dihydrolipoyl]-L-lysyl-[protein] + succinyl-CoA = N(6)-[(R)-S(8)-succinyldihydrolipoyl]-L-lysyl-[protein] + CoA</text>
        <dbReference type="Rhea" id="RHEA:15213"/>
        <dbReference type="Rhea" id="RHEA-COMP:10475"/>
        <dbReference type="Rhea" id="RHEA-COMP:20092"/>
        <dbReference type="ChEBI" id="CHEBI:57287"/>
        <dbReference type="ChEBI" id="CHEBI:57292"/>
        <dbReference type="ChEBI" id="CHEBI:83100"/>
        <dbReference type="ChEBI" id="CHEBI:83120"/>
        <dbReference type="EC" id="2.3.1.61"/>
    </reaction>
</comment>
<dbReference type="Pfam" id="PF00364">
    <property type="entry name" value="Biotin_lipoyl"/>
    <property type="match status" value="2"/>
</dbReference>
<dbReference type="InterPro" id="IPR036625">
    <property type="entry name" value="E3-bd_dom_sf"/>
</dbReference>
<dbReference type="Proteomes" id="UP000256405">
    <property type="component" value="Unassembled WGS sequence"/>
</dbReference>
<comment type="pathway">
    <text evidence="3 12">Amino-acid degradation; L-lysine degradation via saccharopine pathway; glutaryl-CoA from L-lysine: step 6/6.</text>
</comment>
<dbReference type="CDD" id="cd06849">
    <property type="entry name" value="lipoyl_domain"/>
    <property type="match status" value="2"/>
</dbReference>
<dbReference type="Pfam" id="PF02817">
    <property type="entry name" value="E3_binding"/>
    <property type="match status" value="1"/>
</dbReference>
<comment type="cofactor">
    <cofactor evidence="1">
        <name>(R)-lipoate</name>
        <dbReference type="ChEBI" id="CHEBI:83088"/>
    </cofactor>
</comment>
<dbReference type="PROSITE" id="PS50968">
    <property type="entry name" value="BIOTINYL_LIPOYL"/>
    <property type="match status" value="2"/>
</dbReference>
<dbReference type="Gene3D" id="4.10.320.10">
    <property type="entry name" value="E3-binding domain"/>
    <property type="match status" value="1"/>
</dbReference>
<feature type="compositionally biased region" description="Basic and acidic residues" evidence="13">
    <location>
        <begin position="244"/>
        <end position="255"/>
    </location>
</feature>
<evidence type="ECO:0000256" key="12">
    <source>
        <dbReference type="RuleBase" id="RU361138"/>
    </source>
</evidence>
<dbReference type="AlphaFoldDB" id="A0A3E0DPB9"/>
<dbReference type="InterPro" id="IPR011053">
    <property type="entry name" value="Single_hybrid_motif"/>
</dbReference>
<evidence type="ECO:0000259" key="14">
    <source>
        <dbReference type="PROSITE" id="PS50968"/>
    </source>
</evidence>
<keyword evidence="10 12" id="KW-0012">Acyltransferase</keyword>
<accession>A0A3E0DPB9</accession>
<dbReference type="NCBIfam" id="TIGR01347">
    <property type="entry name" value="sucB"/>
    <property type="match status" value="1"/>
</dbReference>
<dbReference type="PROSITE" id="PS51826">
    <property type="entry name" value="PSBD"/>
    <property type="match status" value="1"/>
</dbReference>
<evidence type="ECO:0000313" key="17">
    <source>
        <dbReference type="Proteomes" id="UP000256405"/>
    </source>
</evidence>
<keyword evidence="8 12" id="KW-0808">Transferase</keyword>
<reference evidence="16 17" key="1">
    <citation type="submission" date="2018-08" db="EMBL/GenBank/DDBJ databases">
        <title>Genomic Encyclopedia of Archaeal and Bacterial Type Strains, Phase II (KMG-II): from individual species to whole genera.</title>
        <authorList>
            <person name="Goeker M."/>
        </authorList>
    </citation>
    <scope>NUCLEOTIDE SEQUENCE [LARGE SCALE GENOMIC DNA]</scope>
    <source>
        <strain evidence="16 17">DSM 15986</strain>
    </source>
</reference>
<feature type="compositionally biased region" description="Low complexity" evidence="13">
    <location>
        <begin position="196"/>
        <end position="213"/>
    </location>
</feature>
<evidence type="ECO:0000256" key="1">
    <source>
        <dbReference type="ARBA" id="ARBA00001938"/>
    </source>
</evidence>
<evidence type="ECO:0000256" key="3">
    <source>
        <dbReference type="ARBA" id="ARBA00005145"/>
    </source>
</evidence>
<sequence length="516" mass="55295">MSKEIKVPAVGESITEVTIGQWFKKDGDEVQMDEVLCELESDKATFELPAEAAGVLRIKAQEGDVLEIGAVICEIDEAGTPGKSEPAADAPKAEEKSSEAKASKATESKSTGEVKEMVVPTVGESITEVTLANWLKSDGDYVKLDEIIAEVDSDKATFELPAEASGILRHVAQEGDVLEIGGMICKIEVTEGEPVAASTSEESSSSSASPSESGNTNYATGHASPAASKILAEKGVSPEAVKGTGKDGRITKEDAQSAQKPAPASAKSESKETESSAPAPVAGSRNERREKMSSLRKTVARRLVSVKNETAMLTTFNEVNMKPIMDLRSKFKEQFKEKHGVGLGFMSFFTKAVCVALQEWPSVNAKIDGNEMVFNDFCDISIAVSAPKGLVVPVIRNAETLSFDQIEKEVVRLAGKARDNKLSIEEMTGGTFTLTNGGIFGSMMSTPIINAPQSAILGMHNIVQRPMAVNGEVVILPMMYLALSYDHRIIDGRESVSFLVRVKELLEDPTRLLFGV</sequence>
<evidence type="ECO:0000313" key="16">
    <source>
        <dbReference type="EMBL" id="REG84699.1"/>
    </source>
</evidence>
<dbReference type="SUPFAM" id="SSF51230">
    <property type="entry name" value="Single hybrid motif"/>
    <property type="match status" value="2"/>
</dbReference>
<feature type="compositionally biased region" description="Low complexity" evidence="13">
    <location>
        <begin position="256"/>
        <end position="267"/>
    </location>
</feature>
<feature type="domain" description="Peripheral subunit-binding (PSBD)" evidence="15">
    <location>
        <begin position="222"/>
        <end position="259"/>
    </location>
</feature>
<dbReference type="RefSeq" id="WP_086541406.1">
    <property type="nucleotide sequence ID" value="NZ_MSSW01000027.1"/>
</dbReference>
<dbReference type="GO" id="GO:0006099">
    <property type="term" value="P:tricarboxylic acid cycle"/>
    <property type="evidence" value="ECO:0007669"/>
    <property type="project" value="UniProtKB-UniRule"/>
</dbReference>
<dbReference type="InterPro" id="IPR003016">
    <property type="entry name" value="2-oxoA_DH_lipoyl-BS"/>
</dbReference>
<keyword evidence="9 12" id="KW-0450">Lipoyl</keyword>
<evidence type="ECO:0000256" key="5">
    <source>
        <dbReference type="ARBA" id="ARBA00012945"/>
    </source>
</evidence>
<organism evidence="16 17">
    <name type="scientific">Algoriphagus antarcticus</name>
    <dbReference type="NCBI Taxonomy" id="238540"/>
    <lineage>
        <taxon>Bacteria</taxon>
        <taxon>Pseudomonadati</taxon>
        <taxon>Bacteroidota</taxon>
        <taxon>Cytophagia</taxon>
        <taxon>Cytophagales</taxon>
        <taxon>Cyclobacteriaceae</taxon>
        <taxon>Algoriphagus</taxon>
    </lineage>
</organism>
<comment type="caution">
    <text evidence="16">The sequence shown here is derived from an EMBL/GenBank/DDBJ whole genome shotgun (WGS) entry which is preliminary data.</text>
</comment>
<dbReference type="GO" id="GO:0033512">
    <property type="term" value="P:L-lysine catabolic process to acetyl-CoA via saccharopine"/>
    <property type="evidence" value="ECO:0007669"/>
    <property type="project" value="UniProtKB-UniRule"/>
</dbReference>
<gene>
    <name evidence="16" type="ORF">C8N25_11448</name>
</gene>
<dbReference type="SUPFAM" id="SSF47005">
    <property type="entry name" value="Peripheral subunit-binding domain of 2-oxo acid dehydrogenase complex"/>
    <property type="match status" value="1"/>
</dbReference>
<dbReference type="PANTHER" id="PTHR43416">
    <property type="entry name" value="DIHYDROLIPOYLLYSINE-RESIDUE SUCCINYLTRANSFERASE COMPONENT OF 2-OXOGLUTARATE DEHYDROGENASE COMPLEX, MITOCHONDRIAL-RELATED"/>
    <property type="match status" value="1"/>
</dbReference>
<feature type="domain" description="Lipoyl-binding" evidence="14">
    <location>
        <begin position="2"/>
        <end position="76"/>
    </location>
</feature>
<dbReference type="OrthoDB" id="9805770at2"/>
<dbReference type="GO" id="GO:0005829">
    <property type="term" value="C:cytosol"/>
    <property type="evidence" value="ECO:0007669"/>
    <property type="project" value="TreeGrafter"/>
</dbReference>
<evidence type="ECO:0000256" key="8">
    <source>
        <dbReference type="ARBA" id="ARBA00022679"/>
    </source>
</evidence>
<protein>
    <recommendedName>
        <fullName evidence="6 12">Dihydrolipoyllysine-residue succinyltransferase component of 2-oxoglutarate dehydrogenase complex</fullName>
        <ecNumber evidence="5 12">2.3.1.61</ecNumber>
    </recommendedName>
    <alternativeName>
        <fullName evidence="12">2-oxoglutarate dehydrogenase complex component E2</fullName>
    </alternativeName>
</protein>
<dbReference type="InterPro" id="IPR000089">
    <property type="entry name" value="Biotin_lipoyl"/>
</dbReference>
<evidence type="ECO:0000256" key="13">
    <source>
        <dbReference type="SAM" id="MobiDB-lite"/>
    </source>
</evidence>
<feature type="compositionally biased region" description="Basic and acidic residues" evidence="13">
    <location>
        <begin position="91"/>
        <end position="113"/>
    </location>
</feature>
<dbReference type="PROSITE" id="PS00189">
    <property type="entry name" value="LIPOYL"/>
    <property type="match status" value="1"/>
</dbReference>
<dbReference type="GO" id="GO:0004149">
    <property type="term" value="F:dihydrolipoyllysine-residue succinyltransferase activity"/>
    <property type="evidence" value="ECO:0007669"/>
    <property type="project" value="UniProtKB-UniRule"/>
</dbReference>
<dbReference type="Gene3D" id="3.30.559.10">
    <property type="entry name" value="Chloramphenicol acetyltransferase-like domain"/>
    <property type="match status" value="1"/>
</dbReference>
<dbReference type="EC" id="2.3.1.61" evidence="5 12"/>
<evidence type="ECO:0000256" key="6">
    <source>
        <dbReference type="ARBA" id="ARBA00019511"/>
    </source>
</evidence>
<feature type="region of interest" description="Disordered" evidence="13">
    <location>
        <begin position="194"/>
        <end position="295"/>
    </location>
</feature>
<name>A0A3E0DPB9_9BACT</name>